<feature type="binding site" evidence="10">
    <location>
        <begin position="125"/>
        <end position="135"/>
    </location>
    <ligand>
        <name>ATP</name>
        <dbReference type="ChEBI" id="CHEBI:30616"/>
    </ligand>
</feature>
<comment type="pathway">
    <text evidence="10">Isoprenoid biosynthesis; isopentenyl diphosphate biosynthesis via DXP pathway; isopentenyl diphosphate from 1-deoxy-D-xylulose 5-phosphate: step 3/6.</text>
</comment>
<reference evidence="13" key="1">
    <citation type="submission" date="2021-03" db="EMBL/GenBank/DDBJ databases">
        <title>Roseibium sp. CAU 1637 isolated from Incheon.</title>
        <authorList>
            <person name="Kim W."/>
        </authorList>
    </citation>
    <scope>NUCLEOTIDE SEQUENCE</scope>
    <source>
        <strain evidence="13">CAU 1637</strain>
    </source>
</reference>
<feature type="domain" description="GHMP kinase N-terminal" evidence="11">
    <location>
        <begin position="96"/>
        <end position="172"/>
    </location>
</feature>
<dbReference type="GO" id="GO:0019288">
    <property type="term" value="P:isopentenyl diphosphate biosynthetic process, methylerythritol 4-phosphate pathway"/>
    <property type="evidence" value="ECO:0007669"/>
    <property type="project" value="UniProtKB-UniRule"/>
</dbReference>
<dbReference type="Proteomes" id="UP000664779">
    <property type="component" value="Unassembled WGS sequence"/>
</dbReference>
<evidence type="ECO:0000256" key="10">
    <source>
        <dbReference type="HAMAP-Rule" id="MF_00061"/>
    </source>
</evidence>
<dbReference type="EC" id="2.7.1.148" evidence="2 10"/>
<feature type="active site" evidence="10">
    <location>
        <position position="167"/>
    </location>
</feature>
<organism evidence="13 14">
    <name type="scientific">Roseibium limicola</name>
    <dbReference type="NCBI Taxonomy" id="2816037"/>
    <lineage>
        <taxon>Bacteria</taxon>
        <taxon>Pseudomonadati</taxon>
        <taxon>Pseudomonadota</taxon>
        <taxon>Alphaproteobacteria</taxon>
        <taxon>Hyphomicrobiales</taxon>
        <taxon>Stappiaceae</taxon>
        <taxon>Roseibium</taxon>
    </lineage>
</organism>
<dbReference type="HAMAP" id="MF_00061">
    <property type="entry name" value="IspE"/>
    <property type="match status" value="1"/>
</dbReference>
<evidence type="ECO:0000259" key="11">
    <source>
        <dbReference type="Pfam" id="PF00288"/>
    </source>
</evidence>
<comment type="catalytic activity">
    <reaction evidence="10">
        <text>4-CDP-2-C-methyl-D-erythritol + ATP = 4-CDP-2-C-methyl-D-erythritol 2-phosphate + ADP + H(+)</text>
        <dbReference type="Rhea" id="RHEA:18437"/>
        <dbReference type="ChEBI" id="CHEBI:15378"/>
        <dbReference type="ChEBI" id="CHEBI:30616"/>
        <dbReference type="ChEBI" id="CHEBI:57823"/>
        <dbReference type="ChEBI" id="CHEBI:57919"/>
        <dbReference type="ChEBI" id="CHEBI:456216"/>
        <dbReference type="EC" id="2.7.1.148"/>
    </reaction>
</comment>
<dbReference type="NCBIfam" id="NF011202">
    <property type="entry name" value="PRK14608.1"/>
    <property type="match status" value="1"/>
</dbReference>
<evidence type="ECO:0000256" key="1">
    <source>
        <dbReference type="ARBA" id="ARBA00009684"/>
    </source>
</evidence>
<dbReference type="InterPro" id="IPR006204">
    <property type="entry name" value="GHMP_kinase_N_dom"/>
</dbReference>
<evidence type="ECO:0000256" key="5">
    <source>
        <dbReference type="ARBA" id="ARBA00022741"/>
    </source>
</evidence>
<dbReference type="GO" id="GO:0005524">
    <property type="term" value="F:ATP binding"/>
    <property type="evidence" value="ECO:0007669"/>
    <property type="project" value="UniProtKB-UniRule"/>
</dbReference>
<dbReference type="RefSeq" id="WP_206939089.1">
    <property type="nucleotide sequence ID" value="NZ_JAFLNF010000002.1"/>
</dbReference>
<evidence type="ECO:0000256" key="3">
    <source>
        <dbReference type="ARBA" id="ARBA00017473"/>
    </source>
</evidence>
<dbReference type="InterPro" id="IPR004424">
    <property type="entry name" value="IspE"/>
</dbReference>
<evidence type="ECO:0000256" key="4">
    <source>
        <dbReference type="ARBA" id="ARBA00022679"/>
    </source>
</evidence>
<dbReference type="GO" id="GO:0050515">
    <property type="term" value="F:4-(cytidine 5'-diphospho)-2-C-methyl-D-erythritol kinase activity"/>
    <property type="evidence" value="ECO:0007669"/>
    <property type="project" value="UniProtKB-UniRule"/>
</dbReference>
<dbReference type="PIRSF" id="PIRSF010376">
    <property type="entry name" value="IspE"/>
    <property type="match status" value="1"/>
</dbReference>
<keyword evidence="5 10" id="KW-0547">Nucleotide-binding</keyword>
<keyword evidence="14" id="KW-1185">Reference proteome</keyword>
<dbReference type="Gene3D" id="3.30.230.10">
    <property type="match status" value="1"/>
</dbReference>
<protein>
    <recommendedName>
        <fullName evidence="3 10">4-diphosphocytidyl-2-C-methyl-D-erythritol kinase</fullName>
        <shortName evidence="10">CMK</shortName>
        <ecNumber evidence="2 10">2.7.1.148</ecNumber>
    </recommendedName>
    <alternativeName>
        <fullName evidence="9 10">4-(cytidine-5'-diphospho)-2-C-methyl-D-erythritol kinase</fullName>
    </alternativeName>
</protein>
<keyword evidence="4 10" id="KW-0808">Transferase</keyword>
<comment type="function">
    <text evidence="10">Catalyzes the phosphorylation of the position 2 hydroxy group of 4-diphosphocytidyl-2C-methyl-D-erythritol.</text>
</comment>
<gene>
    <name evidence="10" type="primary">ispE</name>
    <name evidence="13" type="ORF">J0X15_06695</name>
</gene>
<evidence type="ECO:0000256" key="2">
    <source>
        <dbReference type="ARBA" id="ARBA00012052"/>
    </source>
</evidence>
<sequence>MTLDTTETTSGAEEFAPAKVNLALHITGQRADGYHLLDSLVVFPRIGDRLTASKHQTAVSPMDQPSATATDARKALHLTLEGPFGSELQQTDSADNLVIRAFQAYCTAVSCNLPDVCLRLQKNLPVASGIGGGSADAAAALRLAARLTGRSLPSRDLQKMALTLGADVPVCLTATPMRMSGIGEILSLLPPLPAMGMVLINPGVGVSTPAIFKALDRRDNPPLPKLPPRFADLDGLMAYLQQTRNDMQEAAEQLCPAIADVVAALNAQPQTLLARMSGSGATCFALTRPGTETTLATDLRQAHPSWWITSGLLG</sequence>
<dbReference type="InterPro" id="IPR014721">
    <property type="entry name" value="Ribsml_uS5_D2-typ_fold_subgr"/>
</dbReference>
<evidence type="ECO:0000256" key="6">
    <source>
        <dbReference type="ARBA" id="ARBA00022777"/>
    </source>
</evidence>
<dbReference type="SUPFAM" id="SSF55060">
    <property type="entry name" value="GHMP Kinase, C-terminal domain"/>
    <property type="match status" value="1"/>
</dbReference>
<dbReference type="Pfam" id="PF00288">
    <property type="entry name" value="GHMP_kinases_N"/>
    <property type="match status" value="1"/>
</dbReference>
<dbReference type="PANTHER" id="PTHR43527">
    <property type="entry name" value="4-DIPHOSPHOCYTIDYL-2-C-METHYL-D-ERYTHRITOL KINASE, CHLOROPLASTIC"/>
    <property type="match status" value="1"/>
</dbReference>
<dbReference type="Gene3D" id="3.30.70.890">
    <property type="entry name" value="GHMP kinase, C-terminal domain"/>
    <property type="match status" value="1"/>
</dbReference>
<dbReference type="InterPro" id="IPR020568">
    <property type="entry name" value="Ribosomal_Su5_D2-typ_SF"/>
</dbReference>
<dbReference type="PANTHER" id="PTHR43527:SF2">
    <property type="entry name" value="4-DIPHOSPHOCYTIDYL-2-C-METHYL-D-ERYTHRITOL KINASE, CHLOROPLASTIC"/>
    <property type="match status" value="1"/>
</dbReference>
<evidence type="ECO:0000256" key="8">
    <source>
        <dbReference type="ARBA" id="ARBA00023229"/>
    </source>
</evidence>
<dbReference type="EMBL" id="JAFLNF010000002">
    <property type="protein sequence ID" value="MBO0344897.1"/>
    <property type="molecule type" value="Genomic_DNA"/>
</dbReference>
<dbReference type="InterPro" id="IPR013750">
    <property type="entry name" value="GHMP_kinase_C_dom"/>
</dbReference>
<feature type="domain" description="GHMP kinase C-terminal" evidence="12">
    <location>
        <begin position="233"/>
        <end position="299"/>
    </location>
</feature>
<name>A0A939EN25_9HYPH</name>
<dbReference type="AlphaFoldDB" id="A0A939EN25"/>
<comment type="similarity">
    <text evidence="1 10">Belongs to the GHMP kinase family. IspE subfamily.</text>
</comment>
<keyword evidence="7 10" id="KW-0067">ATP-binding</keyword>
<proteinExistence type="inferred from homology"/>
<dbReference type="GO" id="GO:0016114">
    <property type="term" value="P:terpenoid biosynthetic process"/>
    <property type="evidence" value="ECO:0007669"/>
    <property type="project" value="InterPro"/>
</dbReference>
<evidence type="ECO:0000256" key="9">
    <source>
        <dbReference type="ARBA" id="ARBA00032554"/>
    </source>
</evidence>
<dbReference type="Pfam" id="PF08544">
    <property type="entry name" value="GHMP_kinases_C"/>
    <property type="match status" value="1"/>
</dbReference>
<dbReference type="InterPro" id="IPR036554">
    <property type="entry name" value="GHMP_kinase_C_sf"/>
</dbReference>
<dbReference type="SUPFAM" id="SSF54211">
    <property type="entry name" value="Ribosomal protein S5 domain 2-like"/>
    <property type="match status" value="1"/>
</dbReference>
<accession>A0A939EN25</accession>
<evidence type="ECO:0000313" key="14">
    <source>
        <dbReference type="Proteomes" id="UP000664779"/>
    </source>
</evidence>
<keyword evidence="8 10" id="KW-0414">Isoprene biosynthesis</keyword>
<comment type="caution">
    <text evidence="13">The sequence shown here is derived from an EMBL/GenBank/DDBJ whole genome shotgun (WGS) entry which is preliminary data.</text>
</comment>
<evidence type="ECO:0000259" key="12">
    <source>
        <dbReference type="Pfam" id="PF08544"/>
    </source>
</evidence>
<keyword evidence="6 10" id="KW-0418">Kinase</keyword>
<evidence type="ECO:0000256" key="7">
    <source>
        <dbReference type="ARBA" id="ARBA00022840"/>
    </source>
</evidence>
<feature type="active site" evidence="10">
    <location>
        <position position="19"/>
    </location>
</feature>
<evidence type="ECO:0000313" key="13">
    <source>
        <dbReference type="EMBL" id="MBO0344897.1"/>
    </source>
</evidence>